<accession>A0A0P6XL08</accession>
<dbReference type="InterPro" id="IPR050272">
    <property type="entry name" value="Isochorismatase-like_hydrls"/>
</dbReference>
<dbReference type="EMBL" id="LGCL01000024">
    <property type="protein sequence ID" value="KPL76861.1"/>
    <property type="molecule type" value="Genomic_DNA"/>
</dbReference>
<dbReference type="InterPro" id="IPR000868">
    <property type="entry name" value="Isochorismatase-like_dom"/>
</dbReference>
<evidence type="ECO:0000259" key="2">
    <source>
        <dbReference type="Pfam" id="PF00857"/>
    </source>
</evidence>
<dbReference type="STRING" id="1134406.ADN00_09665"/>
<dbReference type="RefSeq" id="WP_075062796.1">
    <property type="nucleotide sequence ID" value="NZ_LGCL01000024.1"/>
</dbReference>
<dbReference type="PANTHER" id="PTHR43540:SF6">
    <property type="entry name" value="ISOCHORISMATASE-LIKE DOMAIN-CONTAINING PROTEIN"/>
    <property type="match status" value="1"/>
</dbReference>
<evidence type="ECO:0000256" key="1">
    <source>
        <dbReference type="ARBA" id="ARBA00022801"/>
    </source>
</evidence>
<dbReference type="PATRIC" id="fig|1134406.4.peg.2390"/>
<keyword evidence="4" id="KW-1185">Reference proteome</keyword>
<gene>
    <name evidence="3" type="ORF">ADN00_09665</name>
</gene>
<dbReference type="GO" id="GO:0016787">
    <property type="term" value="F:hydrolase activity"/>
    <property type="evidence" value="ECO:0007669"/>
    <property type="project" value="UniProtKB-KW"/>
</dbReference>
<keyword evidence="1" id="KW-0378">Hydrolase</keyword>
<dbReference type="Proteomes" id="UP000050417">
    <property type="component" value="Unassembled WGS sequence"/>
</dbReference>
<name>A0A0P6XL08_9CHLR</name>
<dbReference type="Pfam" id="PF00857">
    <property type="entry name" value="Isochorismatase"/>
    <property type="match status" value="1"/>
</dbReference>
<dbReference type="SUPFAM" id="SSF52499">
    <property type="entry name" value="Isochorismatase-like hydrolases"/>
    <property type="match status" value="1"/>
</dbReference>
<reference evidence="3 4" key="1">
    <citation type="submission" date="2015-07" db="EMBL/GenBank/DDBJ databases">
        <title>Genome sequence of Ornatilinea apprima DSM 23815.</title>
        <authorList>
            <person name="Hemp J."/>
            <person name="Ward L.M."/>
            <person name="Pace L.A."/>
            <person name="Fischer W.W."/>
        </authorList>
    </citation>
    <scope>NUCLEOTIDE SEQUENCE [LARGE SCALE GENOMIC DNA]</scope>
    <source>
        <strain evidence="3 4">P3M-1</strain>
    </source>
</reference>
<dbReference type="PANTHER" id="PTHR43540">
    <property type="entry name" value="PEROXYUREIDOACRYLATE/UREIDOACRYLATE AMIDOHYDROLASE-RELATED"/>
    <property type="match status" value="1"/>
</dbReference>
<dbReference type="AlphaFoldDB" id="A0A0P6XL08"/>
<feature type="domain" description="Isochorismatase-like" evidence="2">
    <location>
        <begin position="11"/>
        <end position="142"/>
    </location>
</feature>
<proteinExistence type="predicted"/>
<dbReference type="InterPro" id="IPR036380">
    <property type="entry name" value="Isochorismatase-like_sf"/>
</dbReference>
<protein>
    <recommendedName>
        <fullName evidence="2">Isochorismatase-like domain-containing protein</fullName>
    </recommendedName>
</protein>
<organism evidence="3 4">
    <name type="scientific">Ornatilinea apprima</name>
    <dbReference type="NCBI Taxonomy" id="1134406"/>
    <lineage>
        <taxon>Bacteria</taxon>
        <taxon>Bacillati</taxon>
        <taxon>Chloroflexota</taxon>
        <taxon>Anaerolineae</taxon>
        <taxon>Anaerolineales</taxon>
        <taxon>Anaerolineaceae</taxon>
        <taxon>Ornatilinea</taxon>
    </lineage>
</organism>
<comment type="caution">
    <text evidence="3">The sequence shown here is derived from an EMBL/GenBank/DDBJ whole genome shotgun (WGS) entry which is preliminary data.</text>
</comment>
<evidence type="ECO:0000313" key="3">
    <source>
        <dbReference type="EMBL" id="KPL76861.1"/>
    </source>
</evidence>
<evidence type="ECO:0000313" key="4">
    <source>
        <dbReference type="Proteomes" id="UP000050417"/>
    </source>
</evidence>
<dbReference type="Gene3D" id="3.40.50.850">
    <property type="entry name" value="Isochorismatase-like"/>
    <property type="match status" value="1"/>
</dbReference>
<sequence length="184" mass="19738">MATIRAGSQAVLLVVDVQLGVMRGAWNAAQVIQNIGVAVEKARAQGAPVIWVQHADDELVSGSADWQIVPELPPAPGETRIHKQFNSAFEQTALEETLAQLNAARIVLAGAATNWCIRATAYAALERGYDLTLLQDAHTTETLELGGGIKIEAQDIVRELNIAMTWLSFPGRKNSVAPAAEVVF</sequence>
<dbReference type="OrthoDB" id="9785724at2"/>